<dbReference type="STRING" id="1068978.AMETH_2892"/>
<keyword evidence="7" id="KW-1185">Reference proteome</keyword>
<evidence type="ECO:0000256" key="2">
    <source>
        <dbReference type="ARBA" id="ARBA00023125"/>
    </source>
</evidence>
<dbReference type="InterPro" id="IPR001647">
    <property type="entry name" value="HTH_TetR"/>
</dbReference>
<accession>A0A076MQM1</accession>
<dbReference type="eggNOG" id="COG1309">
    <property type="taxonomic scope" value="Bacteria"/>
</dbReference>
<dbReference type="PATRIC" id="fig|1068978.7.peg.3089"/>
<proteinExistence type="predicted"/>
<keyword evidence="3" id="KW-0804">Transcription</keyword>
<gene>
    <name evidence="6" type="ORF">AMETH_2892</name>
</gene>
<dbReference type="PRINTS" id="PR00455">
    <property type="entry name" value="HTHTETR"/>
</dbReference>
<dbReference type="PANTHER" id="PTHR30055:SF234">
    <property type="entry name" value="HTH-TYPE TRANSCRIPTIONAL REGULATOR BETI"/>
    <property type="match status" value="1"/>
</dbReference>
<dbReference type="InterPro" id="IPR009057">
    <property type="entry name" value="Homeodomain-like_sf"/>
</dbReference>
<dbReference type="PROSITE" id="PS50977">
    <property type="entry name" value="HTH_TETR_2"/>
    <property type="match status" value="1"/>
</dbReference>
<dbReference type="Proteomes" id="UP000062973">
    <property type="component" value="Chromosome"/>
</dbReference>
<evidence type="ECO:0000259" key="5">
    <source>
        <dbReference type="PROSITE" id="PS50977"/>
    </source>
</evidence>
<feature type="domain" description="HTH tetR-type" evidence="5">
    <location>
        <begin position="19"/>
        <end position="79"/>
    </location>
</feature>
<feature type="DNA-binding region" description="H-T-H motif" evidence="4">
    <location>
        <begin position="42"/>
        <end position="61"/>
    </location>
</feature>
<dbReference type="KEGG" id="amq:AMETH_2892"/>
<dbReference type="InterPro" id="IPR050109">
    <property type="entry name" value="HTH-type_TetR-like_transc_reg"/>
</dbReference>
<dbReference type="GO" id="GO:0000976">
    <property type="term" value="F:transcription cis-regulatory region binding"/>
    <property type="evidence" value="ECO:0007669"/>
    <property type="project" value="TreeGrafter"/>
</dbReference>
<dbReference type="PANTHER" id="PTHR30055">
    <property type="entry name" value="HTH-TYPE TRANSCRIPTIONAL REGULATOR RUTR"/>
    <property type="match status" value="1"/>
</dbReference>
<name>A0A076MQM1_AMYME</name>
<evidence type="ECO:0000313" key="6">
    <source>
        <dbReference type="EMBL" id="AIJ22984.1"/>
    </source>
</evidence>
<keyword evidence="1" id="KW-0805">Transcription regulation</keyword>
<evidence type="ECO:0000256" key="4">
    <source>
        <dbReference type="PROSITE-ProRule" id="PRU00335"/>
    </source>
</evidence>
<dbReference type="Gene3D" id="1.10.357.10">
    <property type="entry name" value="Tetracycline Repressor, domain 2"/>
    <property type="match status" value="1"/>
</dbReference>
<dbReference type="HOGENOM" id="CLU_097555_0_0_11"/>
<reference evidence="6 7" key="1">
    <citation type="submission" date="2014-07" db="EMBL/GenBank/DDBJ databases">
        <title>Whole Genome Sequence of the Amycolatopsis methanolica 239.</title>
        <authorList>
            <person name="Tang B."/>
        </authorList>
    </citation>
    <scope>NUCLEOTIDE SEQUENCE [LARGE SCALE GENOMIC DNA]</scope>
    <source>
        <strain evidence="6 7">239</strain>
    </source>
</reference>
<dbReference type="GO" id="GO:0003700">
    <property type="term" value="F:DNA-binding transcription factor activity"/>
    <property type="evidence" value="ECO:0007669"/>
    <property type="project" value="TreeGrafter"/>
</dbReference>
<organism evidence="6 7">
    <name type="scientific">Amycolatopsis methanolica 239</name>
    <dbReference type="NCBI Taxonomy" id="1068978"/>
    <lineage>
        <taxon>Bacteria</taxon>
        <taxon>Bacillati</taxon>
        <taxon>Actinomycetota</taxon>
        <taxon>Actinomycetes</taxon>
        <taxon>Pseudonocardiales</taxon>
        <taxon>Pseudonocardiaceae</taxon>
        <taxon>Amycolatopsis</taxon>
        <taxon>Amycolatopsis methanolica group</taxon>
    </lineage>
</organism>
<evidence type="ECO:0000256" key="1">
    <source>
        <dbReference type="ARBA" id="ARBA00023015"/>
    </source>
</evidence>
<evidence type="ECO:0000256" key="3">
    <source>
        <dbReference type="ARBA" id="ARBA00023163"/>
    </source>
</evidence>
<dbReference type="Pfam" id="PF00440">
    <property type="entry name" value="TetR_N"/>
    <property type="match status" value="1"/>
</dbReference>
<sequence>MMTGISTPARNTFREQQWREAHDRYLECAREVFARLGYHAATVADIVASANGSRATFYAHFRDKADIAAALFERILPDTAALYRMLARFPELTRDRVRAWLDEHVLAFWARYAVEIDVLTQAVADDPRVAARHYQWGVDAARELSPYLAQWTGEHEQAGLTRALLLVLQLEQACYHWLIRGVGHDRELALDVLADVWWRELTFLRAGP</sequence>
<keyword evidence="2 4" id="KW-0238">DNA-binding</keyword>
<dbReference type="AlphaFoldDB" id="A0A076MQM1"/>
<protein>
    <submittedName>
        <fullName evidence="6">TetR family transcriptional regulator</fullName>
    </submittedName>
</protein>
<evidence type="ECO:0000313" key="7">
    <source>
        <dbReference type="Proteomes" id="UP000062973"/>
    </source>
</evidence>
<dbReference type="EMBL" id="CP009110">
    <property type="protein sequence ID" value="AIJ22984.1"/>
    <property type="molecule type" value="Genomic_DNA"/>
</dbReference>
<dbReference type="SUPFAM" id="SSF46689">
    <property type="entry name" value="Homeodomain-like"/>
    <property type="match status" value="1"/>
</dbReference>